<name>A0A9P6HBG1_9AGAM</name>
<proteinExistence type="predicted"/>
<dbReference type="Proteomes" id="UP000736335">
    <property type="component" value="Unassembled WGS sequence"/>
</dbReference>
<dbReference type="EMBL" id="WIUZ02000013">
    <property type="protein sequence ID" value="KAF9781707.1"/>
    <property type="molecule type" value="Genomic_DNA"/>
</dbReference>
<organism evidence="2 3">
    <name type="scientific">Thelephora terrestris</name>
    <dbReference type="NCBI Taxonomy" id="56493"/>
    <lineage>
        <taxon>Eukaryota</taxon>
        <taxon>Fungi</taxon>
        <taxon>Dikarya</taxon>
        <taxon>Basidiomycota</taxon>
        <taxon>Agaricomycotina</taxon>
        <taxon>Agaricomycetes</taxon>
        <taxon>Thelephorales</taxon>
        <taxon>Thelephoraceae</taxon>
        <taxon>Thelephora</taxon>
    </lineage>
</organism>
<dbReference type="OrthoDB" id="6359816at2759"/>
<sequence length="616" mass="68626">MSLPQALGEALFDSLSTGTFVDVKFYAFSQRTPSGRVRCPKSLYANSHILQTVPYFRSLLSDGFSEGKLKDLRSPFPLDQPLEWDGHNCLDDSDLEEIEDNENLRVEIPGVTSDNLRSPLKSPVFGSGFCSPFLPQIPELGSTGAVSSICGTRSVGSDTHLGRVAVLRDISFVTLRAVLFFLYTGEITFAHPSAVGNRAQKSADARDFSASAKSIYLTADKYDIPELKTLALKWIRATIHTCDIMQELASDFTATFPEIREICLEQLASALCGADRANVTKNLMSAIRSSVRGDPDSTIDPETRGAIFDMLTNGYTPTSRIPYAAPTQSRPPDWSYLREALRKSLISGKFLDGQIRAYRGRSKAKKLTRPSSIYFSTASIPPVTMSAIGHESMTRPPSEHEYDSDSDLEGGEDEESKPYEVGVFRKVNIPPVAIMKYGSWNTWRATLYFVYSHKVSFAPIRSQNVTRLDSSELLPLGSCSPKSAFMLAEKTAVWRLRDQAREDLFKKITKENIMTEYFSKFANSHPSLLCAINDIVRKTRNAETDAIIRKKFVGSTGDDPHVSAALELFLQNMIDENNRRIIGRCSNCLRGYTALQQAKEGRCNICVGEPRNFRYF</sequence>
<feature type="compositionally biased region" description="Acidic residues" evidence="1">
    <location>
        <begin position="404"/>
        <end position="415"/>
    </location>
</feature>
<evidence type="ECO:0000313" key="3">
    <source>
        <dbReference type="Proteomes" id="UP000736335"/>
    </source>
</evidence>
<evidence type="ECO:0008006" key="4">
    <source>
        <dbReference type="Google" id="ProtNLM"/>
    </source>
</evidence>
<evidence type="ECO:0000256" key="1">
    <source>
        <dbReference type="SAM" id="MobiDB-lite"/>
    </source>
</evidence>
<protein>
    <recommendedName>
        <fullName evidence="4">BTB domain-containing protein</fullName>
    </recommendedName>
</protein>
<feature type="region of interest" description="Disordered" evidence="1">
    <location>
        <begin position="388"/>
        <end position="415"/>
    </location>
</feature>
<comment type="caution">
    <text evidence="2">The sequence shown here is derived from an EMBL/GenBank/DDBJ whole genome shotgun (WGS) entry which is preliminary data.</text>
</comment>
<dbReference type="Gene3D" id="3.30.710.10">
    <property type="entry name" value="Potassium Channel Kv1.1, Chain A"/>
    <property type="match status" value="1"/>
</dbReference>
<accession>A0A9P6HBG1</accession>
<keyword evidence="3" id="KW-1185">Reference proteome</keyword>
<dbReference type="AlphaFoldDB" id="A0A9P6HBG1"/>
<reference evidence="2" key="1">
    <citation type="journal article" date="2020" name="Nat. Commun.">
        <title>Large-scale genome sequencing of mycorrhizal fungi provides insights into the early evolution of symbiotic traits.</title>
        <authorList>
            <person name="Miyauchi S."/>
            <person name="Kiss E."/>
            <person name="Kuo A."/>
            <person name="Drula E."/>
            <person name="Kohler A."/>
            <person name="Sanchez-Garcia M."/>
            <person name="Morin E."/>
            <person name="Andreopoulos B."/>
            <person name="Barry K.W."/>
            <person name="Bonito G."/>
            <person name="Buee M."/>
            <person name="Carver A."/>
            <person name="Chen C."/>
            <person name="Cichocki N."/>
            <person name="Clum A."/>
            <person name="Culley D."/>
            <person name="Crous P.W."/>
            <person name="Fauchery L."/>
            <person name="Girlanda M."/>
            <person name="Hayes R.D."/>
            <person name="Keri Z."/>
            <person name="LaButti K."/>
            <person name="Lipzen A."/>
            <person name="Lombard V."/>
            <person name="Magnuson J."/>
            <person name="Maillard F."/>
            <person name="Murat C."/>
            <person name="Nolan M."/>
            <person name="Ohm R.A."/>
            <person name="Pangilinan J."/>
            <person name="Pereira M.F."/>
            <person name="Perotto S."/>
            <person name="Peter M."/>
            <person name="Pfister S."/>
            <person name="Riley R."/>
            <person name="Sitrit Y."/>
            <person name="Stielow J.B."/>
            <person name="Szollosi G."/>
            <person name="Zifcakova L."/>
            <person name="Stursova M."/>
            <person name="Spatafora J.W."/>
            <person name="Tedersoo L."/>
            <person name="Vaario L.M."/>
            <person name="Yamada A."/>
            <person name="Yan M."/>
            <person name="Wang P."/>
            <person name="Xu J."/>
            <person name="Bruns T."/>
            <person name="Baldrian P."/>
            <person name="Vilgalys R."/>
            <person name="Dunand C."/>
            <person name="Henrissat B."/>
            <person name="Grigoriev I.V."/>
            <person name="Hibbett D."/>
            <person name="Nagy L.G."/>
            <person name="Martin F.M."/>
        </authorList>
    </citation>
    <scope>NUCLEOTIDE SEQUENCE</scope>
    <source>
        <strain evidence="2">UH-Tt-Lm1</strain>
    </source>
</reference>
<dbReference type="PANTHER" id="PTHR24413">
    <property type="entry name" value="SPECKLE-TYPE POZ PROTEIN"/>
    <property type="match status" value="1"/>
</dbReference>
<dbReference type="InterPro" id="IPR011333">
    <property type="entry name" value="SKP1/BTB/POZ_sf"/>
</dbReference>
<evidence type="ECO:0000313" key="2">
    <source>
        <dbReference type="EMBL" id="KAF9781707.1"/>
    </source>
</evidence>
<reference evidence="2" key="2">
    <citation type="submission" date="2020-11" db="EMBL/GenBank/DDBJ databases">
        <authorList>
            <consortium name="DOE Joint Genome Institute"/>
            <person name="Kuo A."/>
            <person name="Miyauchi S."/>
            <person name="Kiss E."/>
            <person name="Drula E."/>
            <person name="Kohler A."/>
            <person name="Sanchez-Garcia M."/>
            <person name="Andreopoulos B."/>
            <person name="Barry K.W."/>
            <person name="Bonito G."/>
            <person name="Buee M."/>
            <person name="Carver A."/>
            <person name="Chen C."/>
            <person name="Cichocki N."/>
            <person name="Clum A."/>
            <person name="Culley D."/>
            <person name="Crous P.W."/>
            <person name="Fauchery L."/>
            <person name="Girlanda M."/>
            <person name="Hayes R."/>
            <person name="Keri Z."/>
            <person name="Labutti K."/>
            <person name="Lipzen A."/>
            <person name="Lombard V."/>
            <person name="Magnuson J."/>
            <person name="Maillard F."/>
            <person name="Morin E."/>
            <person name="Murat C."/>
            <person name="Nolan M."/>
            <person name="Ohm R."/>
            <person name="Pangilinan J."/>
            <person name="Pereira M."/>
            <person name="Perotto S."/>
            <person name="Peter M."/>
            <person name="Riley R."/>
            <person name="Sitrit Y."/>
            <person name="Stielow B."/>
            <person name="Szollosi G."/>
            <person name="Zifcakova L."/>
            <person name="Stursova M."/>
            <person name="Spatafora J.W."/>
            <person name="Tedersoo L."/>
            <person name="Vaario L.-M."/>
            <person name="Yamada A."/>
            <person name="Yan M."/>
            <person name="Wang P."/>
            <person name="Xu J."/>
            <person name="Bruns T."/>
            <person name="Baldrian P."/>
            <person name="Vilgalys R."/>
            <person name="Henrissat B."/>
            <person name="Grigoriev I.V."/>
            <person name="Hibbett D."/>
            <person name="Nagy L.G."/>
            <person name="Martin F.M."/>
        </authorList>
    </citation>
    <scope>NUCLEOTIDE SEQUENCE</scope>
    <source>
        <strain evidence="2">UH-Tt-Lm1</strain>
    </source>
</reference>
<gene>
    <name evidence="2" type="ORF">BJ322DRAFT_1077750</name>
</gene>